<evidence type="ECO:0000313" key="3">
    <source>
        <dbReference type="Proteomes" id="UP000324705"/>
    </source>
</evidence>
<dbReference type="Proteomes" id="UP000324705">
    <property type="component" value="Chromosome 1B"/>
</dbReference>
<dbReference type="PANTHER" id="PTHR47087:SF1">
    <property type="entry name" value="METHIONINE S-METHYLTRANSFERASE"/>
    <property type="match status" value="1"/>
</dbReference>
<dbReference type="InterPro" id="IPR015424">
    <property type="entry name" value="PyrdxlP-dep_Trfase"/>
</dbReference>
<organism evidence="2 3">
    <name type="scientific">Triticum turgidum subsp. durum</name>
    <name type="common">Durum wheat</name>
    <name type="synonym">Triticum durum</name>
    <dbReference type="NCBI Taxonomy" id="4567"/>
    <lineage>
        <taxon>Eukaryota</taxon>
        <taxon>Viridiplantae</taxon>
        <taxon>Streptophyta</taxon>
        <taxon>Embryophyta</taxon>
        <taxon>Tracheophyta</taxon>
        <taxon>Spermatophyta</taxon>
        <taxon>Magnoliopsida</taxon>
        <taxon>Liliopsida</taxon>
        <taxon>Poales</taxon>
        <taxon>Poaceae</taxon>
        <taxon>BOP clade</taxon>
        <taxon>Pooideae</taxon>
        <taxon>Triticodae</taxon>
        <taxon>Triticeae</taxon>
        <taxon>Triticinae</taxon>
        <taxon>Triticum</taxon>
    </lineage>
</organism>
<feature type="domain" description="Aminotransferase class I/classII large" evidence="1">
    <location>
        <begin position="232"/>
        <end position="578"/>
    </location>
</feature>
<dbReference type="AlphaFoldDB" id="A0A9R0QLB0"/>
<sequence>MVNIFRFQESDHAKDTVTVIEAPRQSDLLIELIRKLKPQVVVTGMAQFEAITSAAFVNLLSVTKDVGSRLLLDISEHLELSSLPSSNGVLKYLAGKTLPSHAAILCGLVKNQVYSDLEVAFAISEDPTVYKALSQTIELLEGHTSVISQHYYGCLFHELLAFQIGDRHPQEEREPAEVISKEMIGFSSSAMSTLEGAEFFFPGSKESGVIHMDLDRSFLPVPSAVNASIFESFVRQNITDSETDVRSSIQQLVKDSYGFSADSCSEIIYGNTSLALFNKLVLCCMQEQGTLLFPLGTNGHYVNAAKFVNAATLTIPTKADSGFKIEPSVLAAALEKVSQPWVYISGPTINPTGFLYSDADIAELLSVCAKYGARVVIDTSSSGLEFQTAGCSQWNLEKCLSTVKSSNPSFSVVLLGELSFELTTAGLDFGFLIMSDSSLVDTFYSFPSLSRPHSTLKYTFRKLLGLKNQKDQHFSDLVAEQKETLKNRANQLIKTLESCGWDAAGCHGGISMLAKPTAYIGKSLKVDGFEGKLDSQNIREALLRSTGLCISSSSWTGVPDYCRFSFALESGEFDRATECITRFRELVLGGSAKVNGSN</sequence>
<dbReference type="GO" id="GO:0030170">
    <property type="term" value="F:pyridoxal phosphate binding"/>
    <property type="evidence" value="ECO:0007669"/>
    <property type="project" value="InterPro"/>
</dbReference>
<dbReference type="Gene3D" id="3.40.640.10">
    <property type="entry name" value="Type I PLP-dependent aspartate aminotransferase-like (Major domain)"/>
    <property type="match status" value="1"/>
</dbReference>
<dbReference type="InterPro" id="IPR004839">
    <property type="entry name" value="Aminotransferase_I/II_large"/>
</dbReference>
<evidence type="ECO:0000313" key="2">
    <source>
        <dbReference type="EMBL" id="VAH12186.1"/>
    </source>
</evidence>
<dbReference type="InterPro" id="IPR015421">
    <property type="entry name" value="PyrdxlP-dep_Trfase_major"/>
</dbReference>
<evidence type="ECO:0000259" key="1">
    <source>
        <dbReference type="Pfam" id="PF00155"/>
    </source>
</evidence>
<reference evidence="2 3" key="1">
    <citation type="submission" date="2017-09" db="EMBL/GenBank/DDBJ databases">
        <authorList>
            <consortium name="International Durum Wheat Genome Sequencing Consortium (IDWGSC)"/>
            <person name="Milanesi L."/>
        </authorList>
    </citation>
    <scope>NUCLEOTIDE SEQUENCE [LARGE SCALE GENOMIC DNA]</scope>
    <source>
        <strain evidence="3">cv. Svevo</strain>
    </source>
</reference>
<dbReference type="Gene3D" id="3.90.1150.10">
    <property type="entry name" value="Aspartate Aminotransferase, domain 1"/>
    <property type="match status" value="1"/>
</dbReference>
<dbReference type="EMBL" id="LT934112">
    <property type="protein sequence ID" value="VAH12186.1"/>
    <property type="molecule type" value="Genomic_DNA"/>
</dbReference>
<keyword evidence="3" id="KW-1185">Reference proteome</keyword>
<dbReference type="PANTHER" id="PTHR47087">
    <property type="entry name" value="METHIONINE S-METHYLTRANSFERASE"/>
    <property type="match status" value="1"/>
</dbReference>
<name>A0A9R0QLB0_TRITD</name>
<proteinExistence type="predicted"/>
<gene>
    <name evidence="2" type="ORF">TRITD_1Bv1G003160</name>
</gene>
<accession>A0A9R0QLB0</accession>
<protein>
    <recommendedName>
        <fullName evidence="1">Aminotransferase class I/classII large domain-containing protein</fullName>
    </recommendedName>
</protein>
<dbReference type="Pfam" id="PF00155">
    <property type="entry name" value="Aminotran_1_2"/>
    <property type="match status" value="1"/>
</dbReference>
<dbReference type="SUPFAM" id="SSF53383">
    <property type="entry name" value="PLP-dependent transferases"/>
    <property type="match status" value="1"/>
</dbReference>
<dbReference type="InterPro" id="IPR015422">
    <property type="entry name" value="PyrdxlP-dep_Trfase_small"/>
</dbReference>
<dbReference type="Gramene" id="TRITD1Bv1G003160.11">
    <property type="protein sequence ID" value="TRITD1Bv1G003160.11"/>
    <property type="gene ID" value="TRITD1Bv1G003160"/>
</dbReference>